<evidence type="ECO:0000313" key="2">
    <source>
        <dbReference type="Proteomes" id="UP000055024"/>
    </source>
</evidence>
<reference evidence="1 2" key="1">
    <citation type="submission" date="2015-01" db="EMBL/GenBank/DDBJ databases">
        <title>Evolution of Trichinella species and genotypes.</title>
        <authorList>
            <person name="Korhonen P.K."/>
            <person name="Edoardo P."/>
            <person name="Giuseppe L.R."/>
            <person name="Gasser R.B."/>
        </authorList>
    </citation>
    <scope>NUCLEOTIDE SEQUENCE [LARGE SCALE GENOMIC DNA]</scope>
    <source>
        <strain evidence="1">ISS1029</strain>
    </source>
</reference>
<accession>A0A0V1GWH1</accession>
<dbReference type="AlphaFoldDB" id="A0A0V1GWH1"/>
<gene>
    <name evidence="1" type="ORF">T11_17690</name>
</gene>
<sequence length="74" mass="8781">MQPLNESITKSSAVFAIKVEKLLIMSVKLKAELKLWFKWFTLPPNQRQQLLCITHSLSQIHFQHRHQAQAQQWK</sequence>
<organism evidence="1 2">
    <name type="scientific">Trichinella zimbabwensis</name>
    <dbReference type="NCBI Taxonomy" id="268475"/>
    <lineage>
        <taxon>Eukaryota</taxon>
        <taxon>Metazoa</taxon>
        <taxon>Ecdysozoa</taxon>
        <taxon>Nematoda</taxon>
        <taxon>Enoplea</taxon>
        <taxon>Dorylaimia</taxon>
        <taxon>Trichinellida</taxon>
        <taxon>Trichinellidae</taxon>
        <taxon>Trichinella</taxon>
    </lineage>
</organism>
<dbReference type="Proteomes" id="UP000055024">
    <property type="component" value="Unassembled WGS sequence"/>
</dbReference>
<keyword evidence="2" id="KW-1185">Reference proteome</keyword>
<proteinExistence type="predicted"/>
<comment type="caution">
    <text evidence="1">The sequence shown here is derived from an EMBL/GenBank/DDBJ whole genome shotgun (WGS) entry which is preliminary data.</text>
</comment>
<protein>
    <submittedName>
        <fullName evidence="1">Uncharacterized protein</fullName>
    </submittedName>
</protein>
<name>A0A0V1GWH1_9BILA</name>
<evidence type="ECO:0000313" key="1">
    <source>
        <dbReference type="EMBL" id="KRZ02541.1"/>
    </source>
</evidence>
<dbReference type="EMBL" id="JYDP01000225">
    <property type="protein sequence ID" value="KRZ02541.1"/>
    <property type="molecule type" value="Genomic_DNA"/>
</dbReference>